<proteinExistence type="predicted"/>
<evidence type="ECO:0000313" key="2">
    <source>
        <dbReference type="Proteomes" id="UP000272428"/>
    </source>
</evidence>
<gene>
    <name evidence="1" type="ORF">BCF58_2310</name>
</gene>
<name>A0A495SD66_9FLAO</name>
<dbReference type="AlphaFoldDB" id="A0A495SD66"/>
<keyword evidence="2" id="KW-1185">Reference proteome</keyword>
<reference evidence="1 2" key="1">
    <citation type="submission" date="2018-10" db="EMBL/GenBank/DDBJ databases">
        <title>Genomic Encyclopedia of Archaeal and Bacterial Type Strains, Phase II (KMG-II): from individual species to whole genera.</title>
        <authorList>
            <person name="Goeker M."/>
        </authorList>
    </citation>
    <scope>NUCLEOTIDE SEQUENCE [LARGE SCALE GENOMIC DNA]</scope>
    <source>
        <strain evidence="1 2">DSM 14219</strain>
    </source>
</reference>
<protein>
    <submittedName>
        <fullName evidence="1">Uncharacterized protein</fullName>
    </submittedName>
</protein>
<evidence type="ECO:0000313" key="1">
    <source>
        <dbReference type="EMBL" id="RKS98170.1"/>
    </source>
</evidence>
<dbReference type="OrthoDB" id="1273088at2"/>
<sequence length="100" mass="11907">MNKQKILKTLRTEHFIKVANKGDWFEDGAVIYAREIRENIFLLFVIVKDVNIENIQALIAHFDSFQSIGRKEPIQVMFYLSIKEKEDLHYFEKYLKVANN</sequence>
<dbReference type="RefSeq" id="WP_121461892.1">
    <property type="nucleotide sequence ID" value="NZ_RBXB01000002.1"/>
</dbReference>
<dbReference type="EMBL" id="RBXB01000002">
    <property type="protein sequence ID" value="RKS98170.1"/>
    <property type="molecule type" value="Genomic_DNA"/>
</dbReference>
<comment type="caution">
    <text evidence="1">The sequence shown here is derived from an EMBL/GenBank/DDBJ whole genome shotgun (WGS) entry which is preliminary data.</text>
</comment>
<accession>A0A495SD66</accession>
<dbReference type="Proteomes" id="UP000272428">
    <property type="component" value="Unassembled WGS sequence"/>
</dbReference>
<organism evidence="1 2">
    <name type="scientific">Chryseobacterium defluvii</name>
    <dbReference type="NCBI Taxonomy" id="160396"/>
    <lineage>
        <taxon>Bacteria</taxon>
        <taxon>Pseudomonadati</taxon>
        <taxon>Bacteroidota</taxon>
        <taxon>Flavobacteriia</taxon>
        <taxon>Flavobacteriales</taxon>
        <taxon>Weeksellaceae</taxon>
        <taxon>Chryseobacterium group</taxon>
        <taxon>Chryseobacterium</taxon>
    </lineage>
</organism>